<dbReference type="InterPro" id="IPR028939">
    <property type="entry name" value="P5C_Rdtase_cat_N"/>
</dbReference>
<keyword evidence="5" id="KW-1185">Reference proteome</keyword>
<name>A0AAC9HRU7_9PSEU</name>
<sequence length="230" mass="23962">MTDIGFIGAGNIGGGLARLAAARGYDVLVSNSRGPETLGELVAELGGTARAGTTLEAAAARIVVVSIPLKDYQTVPAEALAGKTVIETNNYYPQRDGRIAELDNNSVTSSELQAAHWRTTKVVKAFNAIPADQISTDASPAGTANRRAIAIAADDAAARAEATELIDRLGFDVVDVGALAESWRIEPETPGYGKRETVSQVETSIASAQRASDPGGRVPSLPWPPPIRTA</sequence>
<evidence type="ECO:0000313" key="5">
    <source>
        <dbReference type="Proteomes" id="UP000095210"/>
    </source>
</evidence>
<protein>
    <submittedName>
        <fullName evidence="4">Dinucleotide-binding enzyme</fullName>
    </submittedName>
</protein>
<dbReference type="InterPro" id="IPR051267">
    <property type="entry name" value="STEAP_metalloreductase"/>
</dbReference>
<evidence type="ECO:0000259" key="3">
    <source>
        <dbReference type="Pfam" id="PF03807"/>
    </source>
</evidence>
<keyword evidence="1" id="KW-0560">Oxidoreductase</keyword>
<dbReference type="EMBL" id="CP014859">
    <property type="protein sequence ID" value="AOS64263.1"/>
    <property type="molecule type" value="Genomic_DNA"/>
</dbReference>
<evidence type="ECO:0000256" key="2">
    <source>
        <dbReference type="SAM" id="MobiDB-lite"/>
    </source>
</evidence>
<feature type="compositionally biased region" description="Polar residues" evidence="2">
    <location>
        <begin position="198"/>
        <end position="210"/>
    </location>
</feature>
<gene>
    <name evidence="4" type="ORF">TL08_17315</name>
</gene>
<feature type="region of interest" description="Disordered" evidence="2">
    <location>
        <begin position="189"/>
        <end position="230"/>
    </location>
</feature>
<feature type="compositionally biased region" description="Pro residues" evidence="2">
    <location>
        <begin position="221"/>
        <end position="230"/>
    </location>
</feature>
<evidence type="ECO:0000313" key="4">
    <source>
        <dbReference type="EMBL" id="AOS64263.1"/>
    </source>
</evidence>
<dbReference type="PANTHER" id="PTHR14239">
    <property type="entry name" value="DUDULIN-RELATED"/>
    <property type="match status" value="1"/>
</dbReference>
<dbReference type="GO" id="GO:0016491">
    <property type="term" value="F:oxidoreductase activity"/>
    <property type="evidence" value="ECO:0007669"/>
    <property type="project" value="UniProtKB-KW"/>
</dbReference>
<dbReference type="Gene3D" id="3.40.50.720">
    <property type="entry name" value="NAD(P)-binding Rossmann-like Domain"/>
    <property type="match status" value="1"/>
</dbReference>
<organism evidence="4 5">
    <name type="scientific">Actinoalloteichus hymeniacidonis</name>
    <dbReference type="NCBI Taxonomy" id="340345"/>
    <lineage>
        <taxon>Bacteria</taxon>
        <taxon>Bacillati</taxon>
        <taxon>Actinomycetota</taxon>
        <taxon>Actinomycetes</taxon>
        <taxon>Pseudonocardiales</taxon>
        <taxon>Pseudonocardiaceae</taxon>
        <taxon>Actinoalloteichus</taxon>
    </lineage>
</organism>
<dbReference type="InterPro" id="IPR036291">
    <property type="entry name" value="NAD(P)-bd_dom_sf"/>
</dbReference>
<dbReference type="Pfam" id="PF03807">
    <property type="entry name" value="F420_oxidored"/>
    <property type="match status" value="1"/>
</dbReference>
<reference evidence="5" key="1">
    <citation type="submission" date="2016-03" db="EMBL/GenBank/DDBJ databases">
        <title>Complete genome sequence of the type strain Actinoalloteichus hymeniacidonis DSM 45092.</title>
        <authorList>
            <person name="Schaffert L."/>
            <person name="Albersmeier A."/>
            <person name="Winkler A."/>
            <person name="Kalinowski J."/>
            <person name="Zotchev S."/>
            <person name="Ruckert C."/>
        </authorList>
    </citation>
    <scope>NUCLEOTIDE SEQUENCE [LARGE SCALE GENOMIC DNA]</scope>
    <source>
        <strain evidence="5">HPA177(T) (DSM 45092(T))</strain>
    </source>
</reference>
<dbReference type="RefSeq" id="WP_069850416.1">
    <property type="nucleotide sequence ID" value="NZ_CP014859.1"/>
</dbReference>
<dbReference type="SUPFAM" id="SSF51735">
    <property type="entry name" value="NAD(P)-binding Rossmann-fold domains"/>
    <property type="match status" value="1"/>
</dbReference>
<dbReference type="Proteomes" id="UP000095210">
    <property type="component" value="Chromosome"/>
</dbReference>
<dbReference type="AlphaFoldDB" id="A0AAC9HRU7"/>
<evidence type="ECO:0000256" key="1">
    <source>
        <dbReference type="ARBA" id="ARBA00023002"/>
    </source>
</evidence>
<accession>A0AAC9HRU7</accession>
<feature type="domain" description="Pyrroline-5-carboxylate reductase catalytic N-terminal" evidence="3">
    <location>
        <begin position="4"/>
        <end position="90"/>
    </location>
</feature>
<proteinExistence type="predicted"/>
<dbReference type="KEGG" id="ahm:TL08_17315"/>